<dbReference type="AlphaFoldDB" id="A0A6G3ZXA4"/>
<protein>
    <submittedName>
        <fullName evidence="2">Uncharacterized protein</fullName>
    </submittedName>
</protein>
<reference evidence="2" key="1">
    <citation type="submission" date="2020-02" db="EMBL/GenBank/DDBJ databases">
        <authorList>
            <person name="Shen X.-R."/>
            <person name="Zhang Y.-X."/>
        </authorList>
    </citation>
    <scope>NUCLEOTIDE SEQUENCE</scope>
    <source>
        <strain evidence="2">SYP-B3998</strain>
    </source>
</reference>
<proteinExistence type="predicted"/>
<comment type="caution">
    <text evidence="2">The sequence shown here is derived from an EMBL/GenBank/DDBJ whole genome shotgun (WGS) entry which is preliminary data.</text>
</comment>
<dbReference type="EMBL" id="JAAIKC010000003">
    <property type="protein sequence ID" value="NEW06710.1"/>
    <property type="molecule type" value="Genomic_DNA"/>
</dbReference>
<organism evidence="2">
    <name type="scientific">Paenibacillus sp. SYP-B3998</name>
    <dbReference type="NCBI Taxonomy" id="2678564"/>
    <lineage>
        <taxon>Bacteria</taxon>
        <taxon>Bacillati</taxon>
        <taxon>Bacillota</taxon>
        <taxon>Bacilli</taxon>
        <taxon>Bacillales</taxon>
        <taxon>Paenibacillaceae</taxon>
        <taxon>Paenibacillus</taxon>
    </lineage>
</organism>
<name>A0A6G3ZXA4_9BACL</name>
<feature type="transmembrane region" description="Helical" evidence="1">
    <location>
        <begin position="80"/>
        <end position="101"/>
    </location>
</feature>
<accession>A0A6G3ZXA4</accession>
<evidence type="ECO:0000313" key="2">
    <source>
        <dbReference type="EMBL" id="NEW06710.1"/>
    </source>
</evidence>
<gene>
    <name evidence="2" type="ORF">GK047_11860</name>
</gene>
<keyword evidence="1" id="KW-1133">Transmembrane helix</keyword>
<feature type="transmembrane region" description="Helical" evidence="1">
    <location>
        <begin position="107"/>
        <end position="126"/>
    </location>
</feature>
<evidence type="ECO:0000256" key="1">
    <source>
        <dbReference type="SAM" id="Phobius"/>
    </source>
</evidence>
<feature type="transmembrane region" description="Helical" evidence="1">
    <location>
        <begin position="50"/>
        <end position="68"/>
    </location>
</feature>
<dbReference type="RefSeq" id="WP_163946225.1">
    <property type="nucleotide sequence ID" value="NZ_JAAIKC010000003.1"/>
</dbReference>
<keyword evidence="1" id="KW-0812">Transmembrane</keyword>
<feature type="transmembrane region" description="Helical" evidence="1">
    <location>
        <begin position="163"/>
        <end position="183"/>
    </location>
</feature>
<keyword evidence="1" id="KW-0472">Membrane</keyword>
<feature type="transmembrane region" description="Helical" evidence="1">
    <location>
        <begin position="138"/>
        <end position="157"/>
    </location>
</feature>
<sequence length="196" mass="20606">MSILKNAFLVIVMLIVFISGMSGMHATALAAHEHGDSVMASEGQSLGEKITNLTSIVLVSMATLFFIVRIRGSAKHLSKMTGMMAAMATSMMASVVIGTILGLLLKGMFLSTVVGVVIGVVIGFFAGQTLSQVAALDGMMSGVMGGMMGPMLGVMVLGDHPVLTVLFMDLVFAVMMIALYQFLITEVRASLVKQPN</sequence>